<dbReference type="InterPro" id="IPR036444">
    <property type="entry name" value="PLipase_A2_dom_sf"/>
</dbReference>
<proteinExistence type="inferred from homology"/>
<feature type="compositionally biased region" description="Low complexity" evidence="9">
    <location>
        <begin position="41"/>
        <end position="69"/>
    </location>
</feature>
<gene>
    <name evidence="11" type="ORF">WMY93_000025</name>
</gene>
<feature type="compositionally biased region" description="Basic and acidic residues" evidence="9">
    <location>
        <begin position="628"/>
        <end position="651"/>
    </location>
</feature>
<keyword evidence="12" id="KW-1185">Reference proteome</keyword>
<feature type="binding site" evidence="5">
    <location>
        <position position="458"/>
    </location>
    <ligand>
        <name>Ca(2+)</name>
        <dbReference type="ChEBI" id="CHEBI:29108"/>
    </ligand>
</feature>
<dbReference type="InterPro" id="IPR016090">
    <property type="entry name" value="PLA2-like_dom"/>
</dbReference>
<dbReference type="GO" id="GO:0005543">
    <property type="term" value="F:phospholipid binding"/>
    <property type="evidence" value="ECO:0007669"/>
    <property type="project" value="TreeGrafter"/>
</dbReference>
<dbReference type="Pfam" id="PF00068">
    <property type="entry name" value="Phospholip_A2_1"/>
    <property type="match status" value="1"/>
</dbReference>
<dbReference type="GO" id="GO:0005509">
    <property type="term" value="F:calcium ion binding"/>
    <property type="evidence" value="ECO:0007669"/>
    <property type="project" value="InterPro"/>
</dbReference>
<feature type="binding site" evidence="5">
    <location>
        <position position="460"/>
    </location>
    <ligand>
        <name>Ca(2+)</name>
        <dbReference type="ChEBI" id="CHEBI:29108"/>
    </ligand>
</feature>
<keyword evidence="3 6" id="KW-1015">Disulfide bond</keyword>
<feature type="region of interest" description="Disordered" evidence="9">
    <location>
        <begin position="255"/>
        <end position="387"/>
    </location>
</feature>
<feature type="disulfide bond" evidence="6">
    <location>
        <begin position="490"/>
        <end position="515"/>
    </location>
</feature>
<dbReference type="EMBL" id="JBBPFD010000001">
    <property type="protein sequence ID" value="KAK7944297.1"/>
    <property type="molecule type" value="Genomic_DNA"/>
</dbReference>
<feature type="compositionally biased region" description="Polar residues" evidence="9">
    <location>
        <begin position="564"/>
        <end position="574"/>
    </location>
</feature>
<dbReference type="GO" id="GO:0005576">
    <property type="term" value="C:extracellular region"/>
    <property type="evidence" value="ECO:0007669"/>
    <property type="project" value="UniProtKB-SubCell"/>
</dbReference>
<feature type="region of interest" description="Disordered" evidence="9">
    <location>
        <begin position="549"/>
        <end position="651"/>
    </location>
</feature>
<evidence type="ECO:0000259" key="10">
    <source>
        <dbReference type="SMART" id="SM00085"/>
    </source>
</evidence>
<feature type="region of interest" description="Disordered" evidence="9">
    <location>
        <begin position="1"/>
        <end position="94"/>
    </location>
</feature>
<dbReference type="GO" id="GO:0050482">
    <property type="term" value="P:arachidonate secretion"/>
    <property type="evidence" value="ECO:0007669"/>
    <property type="project" value="InterPro"/>
</dbReference>
<dbReference type="InterPro" id="IPR001211">
    <property type="entry name" value="PLA2"/>
</dbReference>
<protein>
    <recommendedName>
        <fullName evidence="10">Phospholipase A2-like central domain-containing protein</fullName>
    </recommendedName>
</protein>
<comment type="subcellular location">
    <subcellularLocation>
        <location evidence="1 8">Secreted</location>
    </subcellularLocation>
</comment>
<organism evidence="11 12">
    <name type="scientific">Mugilogobius chulae</name>
    <name type="common">yellowstripe goby</name>
    <dbReference type="NCBI Taxonomy" id="88201"/>
    <lineage>
        <taxon>Eukaryota</taxon>
        <taxon>Metazoa</taxon>
        <taxon>Chordata</taxon>
        <taxon>Craniata</taxon>
        <taxon>Vertebrata</taxon>
        <taxon>Euteleostomi</taxon>
        <taxon>Actinopterygii</taxon>
        <taxon>Neopterygii</taxon>
        <taxon>Teleostei</taxon>
        <taxon>Neoteleostei</taxon>
        <taxon>Acanthomorphata</taxon>
        <taxon>Gobiaria</taxon>
        <taxon>Gobiiformes</taxon>
        <taxon>Gobioidei</taxon>
        <taxon>Gobiidae</taxon>
        <taxon>Gobionellinae</taxon>
        <taxon>Mugilogobius</taxon>
    </lineage>
</organism>
<feature type="compositionally biased region" description="Low complexity" evidence="9">
    <location>
        <begin position="593"/>
        <end position="609"/>
    </location>
</feature>
<dbReference type="AlphaFoldDB" id="A0AAW0Q120"/>
<feature type="disulfide bond" evidence="6">
    <location>
        <begin position="474"/>
        <end position="529"/>
    </location>
</feature>
<feature type="compositionally biased region" description="Basic and acidic residues" evidence="9">
    <location>
        <begin position="332"/>
        <end position="370"/>
    </location>
</feature>
<dbReference type="Gene3D" id="1.20.90.10">
    <property type="entry name" value="Phospholipase A2 domain"/>
    <property type="match status" value="1"/>
</dbReference>
<feature type="compositionally biased region" description="Pro residues" evidence="9">
    <location>
        <begin position="610"/>
        <end position="619"/>
    </location>
</feature>
<evidence type="ECO:0000256" key="9">
    <source>
        <dbReference type="SAM" id="MobiDB-lite"/>
    </source>
</evidence>
<feature type="disulfide bond" evidence="6">
    <location>
        <begin position="509"/>
        <end position="520"/>
    </location>
</feature>
<reference evidence="12" key="1">
    <citation type="submission" date="2024-04" db="EMBL/GenBank/DDBJ databases">
        <title>Salinicola lusitanus LLJ914,a marine bacterium isolated from the Okinawa Trough.</title>
        <authorList>
            <person name="Li J."/>
        </authorList>
    </citation>
    <scope>NUCLEOTIDE SEQUENCE [LARGE SCALE GENOMIC DNA]</scope>
</reference>
<dbReference type="PANTHER" id="PTHR11716:SF1">
    <property type="entry name" value="OTOCONIN-90"/>
    <property type="match status" value="1"/>
</dbReference>
<feature type="active site" evidence="4">
    <location>
        <position position="478"/>
    </location>
</feature>
<evidence type="ECO:0000256" key="2">
    <source>
        <dbReference type="ARBA" id="ARBA00022525"/>
    </source>
</evidence>
<evidence type="ECO:0000256" key="6">
    <source>
        <dbReference type="PIRSR" id="PIRSR601211-3"/>
    </source>
</evidence>
<dbReference type="SMART" id="SM00085">
    <property type="entry name" value="PA2c"/>
    <property type="match status" value="1"/>
</dbReference>
<evidence type="ECO:0000256" key="8">
    <source>
        <dbReference type="RuleBase" id="RU361236"/>
    </source>
</evidence>
<evidence type="ECO:0000256" key="7">
    <source>
        <dbReference type="RuleBase" id="RU003654"/>
    </source>
</evidence>
<evidence type="ECO:0000313" key="12">
    <source>
        <dbReference type="Proteomes" id="UP001460270"/>
    </source>
</evidence>
<evidence type="ECO:0000256" key="4">
    <source>
        <dbReference type="PIRSR" id="PIRSR601211-1"/>
    </source>
</evidence>
<dbReference type="PRINTS" id="PR00389">
    <property type="entry name" value="PHPHLIPASEA2"/>
</dbReference>
<feature type="compositionally biased region" description="Polar residues" evidence="9">
    <location>
        <begin position="1"/>
        <end position="22"/>
    </location>
</feature>
<feature type="compositionally biased region" description="Acidic residues" evidence="9">
    <location>
        <begin position="371"/>
        <end position="383"/>
    </location>
</feature>
<feature type="disulfide bond" evidence="6">
    <location>
        <begin position="459"/>
        <end position="475"/>
    </location>
</feature>
<keyword evidence="5" id="KW-0106">Calcium</keyword>
<name>A0AAW0Q120_9GOBI</name>
<sequence length="651" mass="71256">MDPTNHQEVISQHSVSPPSVQTSLWSVSSPSAPPPPETELQQTSPVSSSSSVPQETSPMSSSPSMPQESAEAVTLSVDEKRRRERKKRRRQEETSLQRYDAYFSILSALFRGSSSVSRENCPLVVQSFWFQSSCNIRVIRHVFEADLFTSPASPSASTASVFKPALAPDALAPVTPPDALAPVTPTPDALAPVTPTPDALAPVTLTPDALAPVTLTPDALAPVTLTPDALAPVTPLLMHWPLFDDICPVTISAPDNTFSFRGGGATRRDTRGAGGEPGGEPGGAEQNQEEENREENQEEQEENQEELEENQEENQEEQEQNQEENQEELEENQEKQEEQEEEERKGEEQEADIPKEMKEEVKAEEDKDLKDGEEEAPCLEADEGPMGRKRSVPFFAWSLLQSVGLTDIQLQPDTTECSRSLTVYSQDGRPVKQLEALGQMLHCASGRCPYEYEMYGCYCGQEGSGAPQDQLDRCCFFHHCCLKQISSMGCRAERTLSAHISCEGGKPKCVGVSVCDKLQCVCDRTTAVCMANARFNHTLAPPTCTGPAPPAVAPATDPKTTAALNNDRNPTDQVPQPPGKQTPREASEPAQVRPTSRPATSRSTPKTTTGPPPPPPPRNSRPAKRAAPSREERRTRTREEPPPPRARERRL</sequence>
<dbReference type="Proteomes" id="UP001460270">
    <property type="component" value="Unassembled WGS sequence"/>
</dbReference>
<evidence type="ECO:0000256" key="1">
    <source>
        <dbReference type="ARBA" id="ARBA00004613"/>
    </source>
</evidence>
<dbReference type="InterPro" id="IPR041798">
    <property type="entry name" value="Otoconin-90"/>
</dbReference>
<dbReference type="GO" id="GO:0016042">
    <property type="term" value="P:lipid catabolic process"/>
    <property type="evidence" value="ECO:0007669"/>
    <property type="project" value="InterPro"/>
</dbReference>
<comment type="caution">
    <text evidence="11">The sequence shown here is derived from an EMBL/GenBank/DDBJ whole genome shotgun (WGS) entry which is preliminary data.</text>
</comment>
<feature type="compositionally biased region" description="Gly residues" evidence="9">
    <location>
        <begin position="272"/>
        <end position="282"/>
    </location>
</feature>
<evidence type="ECO:0000256" key="5">
    <source>
        <dbReference type="PIRSR" id="PIRSR601211-2"/>
    </source>
</evidence>
<dbReference type="GO" id="GO:0047498">
    <property type="term" value="F:calcium-dependent phospholipase A2 activity"/>
    <property type="evidence" value="ECO:0007669"/>
    <property type="project" value="TreeGrafter"/>
</dbReference>
<evidence type="ECO:0000313" key="11">
    <source>
        <dbReference type="EMBL" id="KAK7944297.1"/>
    </source>
</evidence>
<feature type="compositionally biased region" description="Low complexity" evidence="9">
    <location>
        <begin position="553"/>
        <end position="563"/>
    </location>
</feature>
<dbReference type="PROSITE" id="PS00118">
    <property type="entry name" value="PA2_HIS"/>
    <property type="match status" value="1"/>
</dbReference>
<accession>A0AAW0Q120</accession>
<feature type="domain" description="Phospholipase A2-like central" evidence="10">
    <location>
        <begin position="433"/>
        <end position="545"/>
    </location>
</feature>
<evidence type="ECO:0000256" key="3">
    <source>
        <dbReference type="ARBA" id="ARBA00023157"/>
    </source>
</evidence>
<feature type="compositionally biased region" description="Acidic residues" evidence="9">
    <location>
        <begin position="287"/>
        <end position="331"/>
    </location>
</feature>
<comment type="cofactor">
    <cofactor evidence="5">
        <name>Ca(2+)</name>
        <dbReference type="ChEBI" id="CHEBI:29108"/>
    </cofactor>
    <text evidence="5">Binds 1 Ca(2+) ion per subunit.</text>
</comment>
<feature type="disulfide bond" evidence="6">
    <location>
        <begin position="481"/>
        <end position="522"/>
    </location>
</feature>
<feature type="active site" evidence="4">
    <location>
        <position position="523"/>
    </location>
</feature>
<dbReference type="InterPro" id="IPR033113">
    <property type="entry name" value="PLA2_histidine"/>
</dbReference>
<dbReference type="PANTHER" id="PTHR11716">
    <property type="entry name" value="PHOSPHOLIPASE A2 FAMILY MEMBER"/>
    <property type="match status" value="1"/>
</dbReference>
<keyword evidence="5" id="KW-0479">Metal-binding</keyword>
<dbReference type="GO" id="GO:0006644">
    <property type="term" value="P:phospholipid metabolic process"/>
    <property type="evidence" value="ECO:0007669"/>
    <property type="project" value="InterPro"/>
</dbReference>
<dbReference type="CDD" id="cd04707">
    <property type="entry name" value="otoconin_90"/>
    <property type="match status" value="1"/>
</dbReference>
<keyword evidence="2 8" id="KW-0964">Secreted</keyword>
<dbReference type="SUPFAM" id="SSF48619">
    <property type="entry name" value="Phospholipase A2, PLA2"/>
    <property type="match status" value="1"/>
</dbReference>
<comment type="similarity">
    <text evidence="7">Belongs to the phospholipase A2 family.</text>
</comment>